<reference evidence="8" key="1">
    <citation type="submission" date="2023-07" db="EMBL/GenBank/DDBJ databases">
        <title>draft genome sequence of fig (Ficus carica).</title>
        <authorList>
            <person name="Takahashi T."/>
            <person name="Nishimura K."/>
        </authorList>
    </citation>
    <scope>NUCLEOTIDE SEQUENCE</scope>
</reference>
<accession>A0AA88AHU4</accession>
<comment type="similarity">
    <text evidence="6">Belongs to the WD repeat WDR6 family.</text>
</comment>
<dbReference type="InterPro" id="IPR036322">
    <property type="entry name" value="WD40_repeat_dom_sf"/>
</dbReference>
<dbReference type="EMBL" id="BTGU01000041">
    <property type="protein sequence ID" value="GMN52215.1"/>
    <property type="molecule type" value="Genomic_DNA"/>
</dbReference>
<dbReference type="InterPro" id="IPR001680">
    <property type="entry name" value="WD40_rpt"/>
</dbReference>
<evidence type="ECO:0000256" key="1">
    <source>
        <dbReference type="ARBA" id="ARBA00004496"/>
    </source>
</evidence>
<proteinExistence type="inferred from homology"/>
<keyword evidence="2" id="KW-0963">Cytoplasm</keyword>
<keyword evidence="5" id="KW-0677">Repeat</keyword>
<evidence type="ECO:0000256" key="2">
    <source>
        <dbReference type="ARBA" id="ARBA00022490"/>
    </source>
</evidence>
<evidence type="ECO:0000256" key="4">
    <source>
        <dbReference type="ARBA" id="ARBA00022694"/>
    </source>
</evidence>
<dbReference type="GO" id="GO:0030488">
    <property type="term" value="P:tRNA methylation"/>
    <property type="evidence" value="ECO:0007669"/>
    <property type="project" value="TreeGrafter"/>
</dbReference>
<dbReference type="PROSITE" id="PS50294">
    <property type="entry name" value="WD_REPEATS_REGION"/>
    <property type="match status" value="1"/>
</dbReference>
<dbReference type="InterPro" id="IPR051973">
    <property type="entry name" value="tRNA_Anticodon_Mtase-Reg"/>
</dbReference>
<evidence type="ECO:0000256" key="5">
    <source>
        <dbReference type="ARBA" id="ARBA00022737"/>
    </source>
</evidence>
<dbReference type="PROSITE" id="PS00678">
    <property type="entry name" value="WD_REPEATS_1"/>
    <property type="match status" value="1"/>
</dbReference>
<sequence length="1332" mass="147707">MAMAVEVEVEEQSENWRLQIGQYMGEISALSFLPHPSLSSLPFLLAGSGSQLLVYDLDLGKMITSFYVFQGIRVHGITCCCNDQIAVFGERRVKLFSLAMAAADLKLTLLQSLPKFGSWVLDVCFFKGQESSFLAVGCSDNSVYLWDISKSSVVLQLQSPEKSLLYSMRLWGDSLEALRIASGTIYNEIIVWKVVPDDSLANSLQHHDPNYRAVHVCKLVGHEGSIFRLSWSSNGSKLVSVSDDRSARVWEVCSGTEASDELRETVGLVLFGHSARVWDCCIFDSLIVTAGEDCTCRLWKLDGKQLQMIKEHLGRGIWRCLYDPKFSLLITAGFDSSIKVHQLHTSLSLEGHSEAKEINRTNIYTARTPSSSDHVGLMDSKSEYVRCLRFTCEDILYVATNHGYLYHAKLSENGDVRWTEIVQVSEKVPIVCMDLLSKPFKPGCDVEDWIAVGDGKGNMKVVRVIGDIGSPEVDITFSWSAGQERQLLGTHWCQPLGCGYIFTADPRGTLKLWRLQYPLKPSHNSVGGCNVSLIAELTSCFGIRIMCLDASFEDEVLVCGDIRGNLVLFPLLKSTLVGTSVASDTKIFALNYFKGAHGISTVMSIAVTRLSSNQIEICSTGGDGCICYMEYDRDGQHLEFIGMKHVKELSLIHSVCTDNNSVNGLSSAHYAAGFASVDFIIWNLKTETKVLQIPCGGWRRPHSYYVGDLPEIKNSFAYVKDEVIHIYRHWVLDACRKIYPQNLHIQFHGREMHSLCFISEEIPSGENATPSLFSRSSWIATGCEDGTVRLTRYSPGIENWSESKLLGEHVGGSAVRSLCSVSKIHVFSADMTNITDGREGRNSFEEDREFPFLLISVGAKRVLTSWLLRNRKLNKTEDSLAGKQHIATENDGLPEVSSSSSMTFQWLSTDMPPKYSSSNKFSKNNNKADVDTEEGNMQLKSYNRDKCEDDWRYLAVTAFLVKYAGSRLTVCFVVVACSDATLALRALVLPCRLWFDVALLVPLSSPVLALHHVVVPTHLLSKENIQDGSAYIVISGATDGSIAFWDLTGSVKAFMKRISVLDVEKLIDFQKRPRTGRGSQGGRWWKSLGSGMSKNRTDMESVTVRSGMVAVEKRSGNLSMGSSQVIHIASDKPTDDSSSEICEVCPAHVLENVHQSGVNCLHVSDVKGSQISDGGFLYHLLSGGDDQALHCLRFELTMSLAGQEAEISTPQIKNPVTQLGDAKNVVQSCQNRNSTYNIRFLSHDEVLSAHTSAVKGIWSDGSWVFSAGLDQRIRCWRFEEQGKLTEYDTLIISVPEPEALDARVCSRGYYYQIAVAGRGMQIAEFSASCNRN</sequence>
<evidence type="ECO:0000256" key="7">
    <source>
        <dbReference type="PROSITE-ProRule" id="PRU00221"/>
    </source>
</evidence>
<dbReference type="GO" id="GO:0005737">
    <property type="term" value="C:cytoplasm"/>
    <property type="evidence" value="ECO:0007669"/>
    <property type="project" value="UniProtKB-SubCell"/>
</dbReference>
<dbReference type="Gene3D" id="2.130.10.10">
    <property type="entry name" value="YVTN repeat-like/Quinoprotein amine dehydrogenase"/>
    <property type="match status" value="5"/>
</dbReference>
<dbReference type="Pfam" id="PF00400">
    <property type="entry name" value="WD40"/>
    <property type="match status" value="4"/>
</dbReference>
<evidence type="ECO:0000256" key="6">
    <source>
        <dbReference type="ARBA" id="ARBA00038255"/>
    </source>
</evidence>
<keyword evidence="3 7" id="KW-0853">WD repeat</keyword>
<dbReference type="InterPro" id="IPR015943">
    <property type="entry name" value="WD40/YVTN_repeat-like_dom_sf"/>
</dbReference>
<protein>
    <recommendedName>
        <fullName evidence="10">WD repeat-containing protein 6</fullName>
    </recommendedName>
</protein>
<dbReference type="Proteomes" id="UP001187192">
    <property type="component" value="Unassembled WGS sequence"/>
</dbReference>
<comment type="subcellular location">
    <subcellularLocation>
        <location evidence="1">Cytoplasm</location>
    </subcellularLocation>
</comment>
<comment type="caution">
    <text evidence="8">The sequence shown here is derived from an EMBL/GenBank/DDBJ whole genome shotgun (WGS) entry which is preliminary data.</text>
</comment>
<feature type="repeat" description="WD" evidence="7">
    <location>
        <begin position="219"/>
        <end position="260"/>
    </location>
</feature>
<dbReference type="InterPro" id="IPR019775">
    <property type="entry name" value="WD40_repeat_CS"/>
</dbReference>
<dbReference type="PANTHER" id="PTHR14344:SF3">
    <property type="entry name" value="WD REPEAT-CONTAINING PROTEIN 6"/>
    <property type="match status" value="1"/>
</dbReference>
<dbReference type="PROSITE" id="PS50082">
    <property type="entry name" value="WD_REPEATS_2"/>
    <property type="match status" value="2"/>
</dbReference>
<feature type="repeat" description="WD" evidence="7">
    <location>
        <begin position="130"/>
        <end position="156"/>
    </location>
</feature>
<evidence type="ECO:0008006" key="10">
    <source>
        <dbReference type="Google" id="ProtNLM"/>
    </source>
</evidence>
<dbReference type="PANTHER" id="PTHR14344">
    <property type="entry name" value="WD REPEAT PROTEIN"/>
    <property type="match status" value="1"/>
</dbReference>
<evidence type="ECO:0000313" key="9">
    <source>
        <dbReference type="Proteomes" id="UP001187192"/>
    </source>
</evidence>
<evidence type="ECO:0000256" key="3">
    <source>
        <dbReference type="ARBA" id="ARBA00022574"/>
    </source>
</evidence>
<organism evidence="8 9">
    <name type="scientific">Ficus carica</name>
    <name type="common">Common fig</name>
    <dbReference type="NCBI Taxonomy" id="3494"/>
    <lineage>
        <taxon>Eukaryota</taxon>
        <taxon>Viridiplantae</taxon>
        <taxon>Streptophyta</taxon>
        <taxon>Embryophyta</taxon>
        <taxon>Tracheophyta</taxon>
        <taxon>Spermatophyta</taxon>
        <taxon>Magnoliopsida</taxon>
        <taxon>eudicotyledons</taxon>
        <taxon>Gunneridae</taxon>
        <taxon>Pentapetalae</taxon>
        <taxon>rosids</taxon>
        <taxon>fabids</taxon>
        <taxon>Rosales</taxon>
        <taxon>Moraceae</taxon>
        <taxon>Ficeae</taxon>
        <taxon>Ficus</taxon>
    </lineage>
</organism>
<dbReference type="SMART" id="SM00320">
    <property type="entry name" value="WD40"/>
    <property type="match status" value="9"/>
</dbReference>
<keyword evidence="4" id="KW-0819">tRNA processing</keyword>
<evidence type="ECO:0000313" key="8">
    <source>
        <dbReference type="EMBL" id="GMN52215.1"/>
    </source>
</evidence>
<gene>
    <name evidence="8" type="ORF">TIFTF001_021372</name>
</gene>
<keyword evidence="9" id="KW-1185">Reference proteome</keyword>
<name>A0AA88AHU4_FICCA</name>
<dbReference type="SUPFAM" id="SSF50978">
    <property type="entry name" value="WD40 repeat-like"/>
    <property type="match status" value="3"/>
</dbReference>